<gene>
    <name evidence="2" type="ORF">MUO15_21220</name>
</gene>
<evidence type="ECO:0000313" key="3">
    <source>
        <dbReference type="Proteomes" id="UP000830326"/>
    </source>
</evidence>
<proteinExistence type="predicted"/>
<dbReference type="Pfam" id="PF19597">
    <property type="entry name" value="TrbL_4"/>
    <property type="match status" value="1"/>
</dbReference>
<feature type="transmembrane region" description="Helical" evidence="1">
    <location>
        <begin position="239"/>
        <end position="257"/>
    </location>
</feature>
<dbReference type="EMBL" id="CP095076">
    <property type="protein sequence ID" value="UOR14079.1"/>
    <property type="molecule type" value="Genomic_DNA"/>
</dbReference>
<sequence>MAKRVFIISIFIVIGAFVITNSSVFAEPGGFYDDVIEQYKQETGNTGRKVEHLKSYMKDIGLDKYNYSSNTFDCAWYDVTCHVSGAFLFSNMVGLVKAGVDQISDIVKTPKNITTDADNLWFMYGFETLSWTMASIFLLYHAMKITVLYMGQAEEGMNILQEKLWQLLAGGILLGVYTKFFEWVMELQRYIAEALGESVVSGKDIAIALAVNSPAYGIVLSLFLAVILIVFAIAYLYRYALFTLLFITGVIAIPTIVNDTYNFFNIWLKTLISNVLTFSLQTLCYALGFKQLVSLEQGAMLYGIAFFILALSVPSLLNQFGGSTGSGRAVSSGVKNVVRYAGRR</sequence>
<dbReference type="Proteomes" id="UP000830326">
    <property type="component" value="Plasmid unnamed1"/>
</dbReference>
<evidence type="ECO:0000313" key="2">
    <source>
        <dbReference type="EMBL" id="UOR14079.1"/>
    </source>
</evidence>
<accession>A0ABY4HGR5</accession>
<keyword evidence="3" id="KW-1185">Reference proteome</keyword>
<feature type="transmembrane region" description="Helical" evidence="1">
    <location>
        <begin position="205"/>
        <end position="232"/>
    </location>
</feature>
<protein>
    <recommendedName>
        <fullName evidence="4">Conjugal transfer protein TraL</fullName>
    </recommendedName>
</protein>
<feature type="transmembrane region" description="Helical" evidence="1">
    <location>
        <begin position="164"/>
        <end position="185"/>
    </location>
</feature>
<keyword evidence="1" id="KW-0812">Transmembrane</keyword>
<dbReference type="InterPro" id="IPR046084">
    <property type="entry name" value="TrbL_4"/>
</dbReference>
<feature type="transmembrane region" description="Helical" evidence="1">
    <location>
        <begin position="299"/>
        <end position="317"/>
    </location>
</feature>
<feature type="transmembrane region" description="Helical" evidence="1">
    <location>
        <begin position="263"/>
        <end position="287"/>
    </location>
</feature>
<keyword evidence="1" id="KW-1133">Transmembrane helix</keyword>
<keyword evidence="1" id="KW-0472">Membrane</keyword>
<geneLocation type="plasmid" evidence="2 3">
    <name>unnamed1</name>
</geneLocation>
<name>A0ABY4HGR5_9BACI</name>
<feature type="transmembrane region" description="Helical" evidence="1">
    <location>
        <begin position="121"/>
        <end position="143"/>
    </location>
</feature>
<keyword evidence="2" id="KW-0614">Plasmid</keyword>
<reference evidence="2" key="1">
    <citation type="submission" date="2022-04" db="EMBL/GenBank/DDBJ databases">
        <title>Halobacillus sp. isolated from saltern.</title>
        <authorList>
            <person name="Won M."/>
            <person name="Lee C.-M."/>
            <person name="Woen H.-Y."/>
            <person name="Kwon S.-W."/>
        </authorList>
    </citation>
    <scope>NUCLEOTIDE SEQUENCE</scope>
    <source>
        <strain evidence="2">SSHM10-5</strain>
        <plasmid evidence="2">unnamed1</plasmid>
    </source>
</reference>
<evidence type="ECO:0000256" key="1">
    <source>
        <dbReference type="SAM" id="Phobius"/>
    </source>
</evidence>
<organism evidence="2 3">
    <name type="scientific">Halobacillus amylolyticus</name>
    <dbReference type="NCBI Taxonomy" id="2932259"/>
    <lineage>
        <taxon>Bacteria</taxon>
        <taxon>Bacillati</taxon>
        <taxon>Bacillota</taxon>
        <taxon>Bacilli</taxon>
        <taxon>Bacillales</taxon>
        <taxon>Bacillaceae</taxon>
        <taxon>Halobacillus</taxon>
    </lineage>
</organism>
<dbReference type="RefSeq" id="WP_245036159.1">
    <property type="nucleotide sequence ID" value="NZ_CP095076.1"/>
</dbReference>
<evidence type="ECO:0008006" key="4">
    <source>
        <dbReference type="Google" id="ProtNLM"/>
    </source>
</evidence>